<dbReference type="Gene3D" id="1.10.260.40">
    <property type="entry name" value="lambda repressor-like DNA-binding domains"/>
    <property type="match status" value="1"/>
</dbReference>
<evidence type="ECO:0000313" key="3">
    <source>
        <dbReference type="EMBL" id="PNG97900.1"/>
    </source>
</evidence>
<gene>
    <name evidence="3" type="ORF">SMF913_13925</name>
</gene>
<dbReference type="Gene3D" id="3.30.450.180">
    <property type="match status" value="1"/>
</dbReference>
<evidence type="ECO:0000313" key="4">
    <source>
        <dbReference type="Proteomes" id="UP000236520"/>
    </source>
</evidence>
<sequence length="312" mass="33681">MVESANRLGEYLRARRELVRPEDVGLPTVGRRRVPGLRREELALLAGISSDYYLRLEQGRDRHPSAQVLDSLARVLRLDDDATAHLHRLARPTPRRRRPRRPERVPAGIQQLVMSWTRNPAFVQGRYMDVLFANPLAIALSPLCRPGVNVVRALFLDPEIHEAHGSETATAGVVAALRALVGPDVEDPPLAELVGELSVKSERFRRLWARHDVKPKAGSGTSTFQHPQVGPLELSYEKLAVTGTEGQLLVVYHAVPGSPAEQALALLSGLAGNVGGAGDSGNSGGAEQSGRSSRSGSGAAGREPSPNGWLRS</sequence>
<keyword evidence="4" id="KW-1185">Reference proteome</keyword>
<dbReference type="RefSeq" id="WP_102934875.1">
    <property type="nucleotide sequence ID" value="NZ_LJIW01000001.1"/>
</dbReference>
<name>A0A2J7ZC95_STRMQ</name>
<feature type="domain" description="HTH cro/C1-type" evidence="2">
    <location>
        <begin position="36"/>
        <end position="83"/>
    </location>
</feature>
<dbReference type="Proteomes" id="UP000236520">
    <property type="component" value="Unassembled WGS sequence"/>
</dbReference>
<protein>
    <recommendedName>
        <fullName evidence="2">HTH cro/C1-type domain-containing protein</fullName>
    </recommendedName>
</protein>
<feature type="compositionally biased region" description="Low complexity" evidence="1">
    <location>
        <begin position="285"/>
        <end position="302"/>
    </location>
</feature>
<reference evidence="3 4" key="1">
    <citation type="submission" date="2015-09" db="EMBL/GenBank/DDBJ databases">
        <title>Genome sequence, genome mining and natural product profiling of a biocontrol bacterium Streptomyces malaysiensis F913.</title>
        <authorList>
            <person name="Xu Y."/>
            <person name="Wei J."/>
            <person name="Xie J."/>
            <person name="Li T."/>
            <person name="Zhou Z."/>
        </authorList>
    </citation>
    <scope>NUCLEOTIDE SEQUENCE [LARGE SCALE GENOMIC DNA]</scope>
    <source>
        <strain evidence="3 4">F913</strain>
    </source>
</reference>
<dbReference type="PANTHER" id="PTHR35010">
    <property type="entry name" value="BLL4672 PROTEIN-RELATED"/>
    <property type="match status" value="1"/>
</dbReference>
<dbReference type="EMBL" id="LJIW01000001">
    <property type="protein sequence ID" value="PNG97900.1"/>
    <property type="molecule type" value="Genomic_DNA"/>
</dbReference>
<dbReference type="Pfam" id="PF17765">
    <property type="entry name" value="MLTR_LBD"/>
    <property type="match status" value="1"/>
</dbReference>
<dbReference type="PANTHER" id="PTHR35010:SF2">
    <property type="entry name" value="BLL4672 PROTEIN"/>
    <property type="match status" value="1"/>
</dbReference>
<dbReference type="PROSITE" id="PS50943">
    <property type="entry name" value="HTH_CROC1"/>
    <property type="match status" value="1"/>
</dbReference>
<dbReference type="Pfam" id="PF13560">
    <property type="entry name" value="HTH_31"/>
    <property type="match status" value="1"/>
</dbReference>
<evidence type="ECO:0000259" key="2">
    <source>
        <dbReference type="PROSITE" id="PS50943"/>
    </source>
</evidence>
<dbReference type="InterPro" id="IPR010982">
    <property type="entry name" value="Lambda_DNA-bd_dom_sf"/>
</dbReference>
<dbReference type="InterPro" id="IPR001387">
    <property type="entry name" value="Cro/C1-type_HTH"/>
</dbReference>
<feature type="compositionally biased region" description="Gly residues" evidence="1">
    <location>
        <begin position="274"/>
        <end position="284"/>
    </location>
</feature>
<comment type="caution">
    <text evidence="3">The sequence shown here is derived from an EMBL/GenBank/DDBJ whole genome shotgun (WGS) entry which is preliminary data.</text>
</comment>
<evidence type="ECO:0000256" key="1">
    <source>
        <dbReference type="SAM" id="MobiDB-lite"/>
    </source>
</evidence>
<dbReference type="CDD" id="cd00093">
    <property type="entry name" value="HTH_XRE"/>
    <property type="match status" value="1"/>
</dbReference>
<dbReference type="SMART" id="SM00530">
    <property type="entry name" value="HTH_XRE"/>
    <property type="match status" value="1"/>
</dbReference>
<accession>A0A2J7ZC95</accession>
<dbReference type="AlphaFoldDB" id="A0A2J7ZC95"/>
<proteinExistence type="predicted"/>
<dbReference type="SUPFAM" id="SSF47413">
    <property type="entry name" value="lambda repressor-like DNA-binding domains"/>
    <property type="match status" value="1"/>
</dbReference>
<dbReference type="GO" id="GO:0003677">
    <property type="term" value="F:DNA binding"/>
    <property type="evidence" value="ECO:0007669"/>
    <property type="project" value="InterPro"/>
</dbReference>
<feature type="region of interest" description="Disordered" evidence="1">
    <location>
        <begin position="274"/>
        <end position="312"/>
    </location>
</feature>
<dbReference type="InterPro" id="IPR041413">
    <property type="entry name" value="MLTR_LBD"/>
</dbReference>
<organism evidence="3 4">
    <name type="scientific">Streptomyces malaysiensis</name>
    <dbReference type="NCBI Taxonomy" id="92644"/>
    <lineage>
        <taxon>Bacteria</taxon>
        <taxon>Bacillati</taxon>
        <taxon>Actinomycetota</taxon>
        <taxon>Actinomycetes</taxon>
        <taxon>Kitasatosporales</taxon>
        <taxon>Streptomycetaceae</taxon>
        <taxon>Streptomyces</taxon>
        <taxon>Streptomyces violaceusniger group</taxon>
    </lineage>
</organism>